<name>A0A0R3SEJ0_HYMDI</name>
<reference evidence="4 6" key="3">
    <citation type="submission" date="2019-07" db="EMBL/GenBank/DDBJ databases">
        <authorList>
            <person name="Jastrzebski P J."/>
            <person name="Paukszto L."/>
            <person name="Jastrzebski P J."/>
        </authorList>
    </citation>
    <scope>NUCLEOTIDE SEQUENCE [LARGE SCALE GENOMIC DNA]</scope>
    <source>
        <strain evidence="4 6">WMS-il1</strain>
    </source>
</reference>
<gene>
    <name evidence="3" type="ORF">HDID_LOCUS3186</name>
    <name evidence="4" type="ORF">WMSIL1_LOCUS7289</name>
</gene>
<feature type="compositionally biased region" description="Basic and acidic residues" evidence="2">
    <location>
        <begin position="8"/>
        <end position="23"/>
    </location>
</feature>
<dbReference type="NCBIfam" id="TIGR01571">
    <property type="entry name" value="A_thal_Cys_rich"/>
    <property type="match status" value="1"/>
</dbReference>
<comment type="similarity">
    <text evidence="1">Belongs to the cornifelin family.</text>
</comment>
<evidence type="ECO:0000313" key="7">
    <source>
        <dbReference type="WBParaSite" id="HDID_0000318801-mRNA-1"/>
    </source>
</evidence>
<dbReference type="PANTHER" id="PTHR15907">
    <property type="entry name" value="DUF614 FAMILY PROTEIN-RELATED"/>
    <property type="match status" value="1"/>
</dbReference>
<evidence type="ECO:0000256" key="1">
    <source>
        <dbReference type="ARBA" id="ARBA00009024"/>
    </source>
</evidence>
<keyword evidence="6" id="KW-1185">Reference proteome</keyword>
<feature type="region of interest" description="Disordered" evidence="2">
    <location>
        <begin position="1"/>
        <end position="40"/>
    </location>
</feature>
<dbReference type="WBParaSite" id="HDID_0000318801-mRNA-1">
    <property type="protein sequence ID" value="HDID_0000318801-mRNA-1"/>
    <property type="gene ID" value="HDID_0000318801"/>
</dbReference>
<evidence type="ECO:0000313" key="5">
    <source>
        <dbReference type="Proteomes" id="UP000274504"/>
    </source>
</evidence>
<protein>
    <submittedName>
        <fullName evidence="7">PLAC8 motif-containing protein</fullName>
    </submittedName>
</protein>
<evidence type="ECO:0000256" key="2">
    <source>
        <dbReference type="SAM" id="MobiDB-lite"/>
    </source>
</evidence>
<proteinExistence type="inferred from homology"/>
<accession>A0A0R3SEJ0</accession>
<dbReference type="EMBL" id="CABIJS010000256">
    <property type="protein sequence ID" value="VUZ47979.1"/>
    <property type="molecule type" value="Genomic_DNA"/>
</dbReference>
<dbReference type="Proteomes" id="UP000274504">
    <property type="component" value="Unassembled WGS sequence"/>
</dbReference>
<reference evidence="3 5" key="2">
    <citation type="submission" date="2018-11" db="EMBL/GenBank/DDBJ databases">
        <authorList>
            <consortium name="Pathogen Informatics"/>
        </authorList>
    </citation>
    <scope>NUCLEOTIDE SEQUENCE [LARGE SCALE GENOMIC DNA]</scope>
</reference>
<dbReference type="InterPro" id="IPR006461">
    <property type="entry name" value="PLAC_motif_containing"/>
</dbReference>
<dbReference type="EMBL" id="UYSG01000915">
    <property type="protein sequence ID" value="VDL28553.1"/>
    <property type="molecule type" value="Genomic_DNA"/>
</dbReference>
<sequence>MPASTSHNEGDQEKNKPKGGETEEHAEENNEVVTTEPRATSELRDWNSGLCQCYKDVGNCFLVAFCPLCAAGYELYKHDENPILGCCFYEVLMAFISQYRARNKIEGSLCTDCLTSYFCGPCALCRLHRDYQELGQ</sequence>
<dbReference type="STRING" id="6216.A0A0R3SEJ0"/>
<evidence type="ECO:0000313" key="4">
    <source>
        <dbReference type="EMBL" id="VUZ47979.1"/>
    </source>
</evidence>
<reference evidence="7" key="1">
    <citation type="submission" date="2017-02" db="UniProtKB">
        <authorList>
            <consortium name="WormBaseParasite"/>
        </authorList>
    </citation>
    <scope>IDENTIFICATION</scope>
</reference>
<organism evidence="7">
    <name type="scientific">Hymenolepis diminuta</name>
    <name type="common">Rat tapeworm</name>
    <dbReference type="NCBI Taxonomy" id="6216"/>
    <lineage>
        <taxon>Eukaryota</taxon>
        <taxon>Metazoa</taxon>
        <taxon>Spiralia</taxon>
        <taxon>Lophotrochozoa</taxon>
        <taxon>Platyhelminthes</taxon>
        <taxon>Cestoda</taxon>
        <taxon>Eucestoda</taxon>
        <taxon>Cyclophyllidea</taxon>
        <taxon>Hymenolepididae</taxon>
        <taxon>Hymenolepis</taxon>
    </lineage>
</organism>
<dbReference type="Pfam" id="PF04749">
    <property type="entry name" value="PLAC8"/>
    <property type="match status" value="1"/>
</dbReference>
<dbReference type="Proteomes" id="UP000321570">
    <property type="component" value="Unassembled WGS sequence"/>
</dbReference>
<evidence type="ECO:0000313" key="6">
    <source>
        <dbReference type="Proteomes" id="UP000321570"/>
    </source>
</evidence>
<dbReference type="OrthoDB" id="1045822at2759"/>
<dbReference type="AlphaFoldDB" id="A0A0R3SEJ0"/>
<evidence type="ECO:0000313" key="3">
    <source>
        <dbReference type="EMBL" id="VDL28553.1"/>
    </source>
</evidence>